<organism evidence="1 2">
    <name type="scientific">Clostridium botulinum</name>
    <dbReference type="NCBI Taxonomy" id="1491"/>
    <lineage>
        <taxon>Bacteria</taxon>
        <taxon>Bacillati</taxon>
        <taxon>Bacillota</taxon>
        <taxon>Clostridia</taxon>
        <taxon>Eubacteriales</taxon>
        <taxon>Clostridiaceae</taxon>
        <taxon>Clostridium</taxon>
    </lineage>
</organism>
<evidence type="ECO:0000313" key="1">
    <source>
        <dbReference type="EMBL" id="NFV27851.1"/>
    </source>
</evidence>
<gene>
    <name evidence="1" type="ORF">FDG31_17275</name>
</gene>
<dbReference type="RefSeq" id="WP_003371355.1">
    <property type="nucleotide sequence ID" value="NZ_JACBBA010000011.1"/>
</dbReference>
<proteinExistence type="predicted"/>
<dbReference type="EMBL" id="SXFB01000022">
    <property type="protein sequence ID" value="NFV27851.1"/>
    <property type="molecule type" value="Genomic_DNA"/>
</dbReference>
<protein>
    <submittedName>
        <fullName evidence="1">Endothelin-converting enzyme 1</fullName>
    </submittedName>
</protein>
<reference evidence="1 2" key="1">
    <citation type="submission" date="2019-04" db="EMBL/GenBank/DDBJ databases">
        <title>Genome sequencing of Clostridium botulinum Groups I-IV and Clostridium butyricum.</title>
        <authorList>
            <person name="Brunt J."/>
            <person name="Van Vliet A.H.M."/>
            <person name="Stringer S.C."/>
            <person name="Carter A.T."/>
            <person name="Peck M.W."/>
        </authorList>
    </citation>
    <scope>NUCLEOTIDE SEQUENCE [LARGE SCALE GENOMIC DNA]</scope>
    <source>
        <strain evidence="1 2">BL81</strain>
    </source>
</reference>
<dbReference type="AlphaFoldDB" id="A0A6B4PDM7"/>
<name>A0A6B4PDM7_CLOBO</name>
<accession>A0A6B4PDM7</accession>
<dbReference type="Proteomes" id="UP000486903">
    <property type="component" value="Unassembled WGS sequence"/>
</dbReference>
<comment type="caution">
    <text evidence="1">The sequence shown here is derived from an EMBL/GenBank/DDBJ whole genome shotgun (WGS) entry which is preliminary data.</text>
</comment>
<evidence type="ECO:0000313" key="2">
    <source>
        <dbReference type="Proteomes" id="UP000486903"/>
    </source>
</evidence>
<sequence>MSENNIEDIKLLLETNPLMKTSNYLSKDFRNANFNLNKRIY</sequence>